<evidence type="ECO:0000256" key="1">
    <source>
        <dbReference type="SAM" id="MobiDB-lite"/>
    </source>
</evidence>
<accession>A0A2S8SPV5</accession>
<protein>
    <submittedName>
        <fullName evidence="3">Uncharacterized protein</fullName>
    </submittedName>
</protein>
<comment type="caution">
    <text evidence="3">The sequence shown here is derived from an EMBL/GenBank/DDBJ whole genome shotgun (WGS) entry which is preliminary data.</text>
</comment>
<sequence>MHLKRKWETMRHAANVVALLGTSAAGAWAQGGSSKPSTTAKPPAQPGTSDATQPDAAPPTSPTPGGLTGSYQATGNVSLLGKPRPSLGHRLNLSYALPKGSLDSRLEYYVDGSYNADPPGVLRNNINEPKFEAQLMVNRPLNKRLGFTGGLLYHDNFRFPDRYFWAITGLTLGVPIGTNITLSGAALLEKKLGGVRPFYDLSGTLEYRFAPKWNTQLSYHRYENVGQFDPNPTQKAEVEIGLNRTLTAKDAVGFSYFRHVQFDAPNDQFTFLKLKYSRGF</sequence>
<organism evidence="3 4">
    <name type="scientific">Abditibacterium utsteinense</name>
    <dbReference type="NCBI Taxonomy" id="1960156"/>
    <lineage>
        <taxon>Bacteria</taxon>
        <taxon>Pseudomonadati</taxon>
        <taxon>Abditibacteriota</taxon>
        <taxon>Abditibacteriia</taxon>
        <taxon>Abditibacteriales</taxon>
        <taxon>Abditibacteriaceae</taxon>
        <taxon>Abditibacterium</taxon>
    </lineage>
</organism>
<evidence type="ECO:0000256" key="2">
    <source>
        <dbReference type="SAM" id="SignalP"/>
    </source>
</evidence>
<dbReference type="InParanoid" id="A0A2S8SPV5"/>
<dbReference type="Proteomes" id="UP000237684">
    <property type="component" value="Unassembled WGS sequence"/>
</dbReference>
<dbReference type="EMBL" id="NIGF01000021">
    <property type="protein sequence ID" value="PQV62806.1"/>
    <property type="molecule type" value="Genomic_DNA"/>
</dbReference>
<name>A0A2S8SPV5_9BACT</name>
<feature type="region of interest" description="Disordered" evidence="1">
    <location>
        <begin position="27"/>
        <end position="75"/>
    </location>
</feature>
<dbReference type="RefSeq" id="WP_106381043.1">
    <property type="nucleotide sequence ID" value="NZ_NIGF01000021.1"/>
</dbReference>
<dbReference type="AlphaFoldDB" id="A0A2S8SPV5"/>
<reference evidence="3 4" key="1">
    <citation type="journal article" date="2018" name="Syst. Appl. Microbiol.">
        <title>Abditibacterium utsteinense sp. nov., the first cultivated member of candidate phylum FBP, isolated from ice-free Antarctic soil samples.</title>
        <authorList>
            <person name="Tahon G."/>
            <person name="Tytgat B."/>
            <person name="Lebbe L."/>
            <person name="Carlier A."/>
            <person name="Willems A."/>
        </authorList>
    </citation>
    <scope>NUCLEOTIDE SEQUENCE [LARGE SCALE GENOMIC DNA]</scope>
    <source>
        <strain evidence="3 4">LMG 29911</strain>
    </source>
</reference>
<feature type="chain" id="PRO_5015398504" evidence="2">
    <location>
        <begin position="30"/>
        <end position="280"/>
    </location>
</feature>
<dbReference type="OrthoDB" id="9149743at2"/>
<keyword evidence="4" id="KW-1185">Reference proteome</keyword>
<evidence type="ECO:0000313" key="3">
    <source>
        <dbReference type="EMBL" id="PQV62806.1"/>
    </source>
</evidence>
<feature type="signal peptide" evidence="2">
    <location>
        <begin position="1"/>
        <end position="29"/>
    </location>
</feature>
<gene>
    <name evidence="3" type="ORF">B1R32_12118</name>
</gene>
<keyword evidence="2" id="KW-0732">Signal</keyword>
<evidence type="ECO:0000313" key="4">
    <source>
        <dbReference type="Proteomes" id="UP000237684"/>
    </source>
</evidence>
<proteinExistence type="predicted"/>